<evidence type="ECO:0000259" key="7">
    <source>
        <dbReference type="SMART" id="SM00409"/>
    </source>
</evidence>
<accession>A0ABQ8M1U3</accession>
<dbReference type="Proteomes" id="UP000830375">
    <property type="component" value="Unassembled WGS sequence"/>
</dbReference>
<keyword evidence="6 8" id="KW-0812">Transmembrane</keyword>
<dbReference type="Pfam" id="PF07686">
    <property type="entry name" value="V-set"/>
    <property type="match status" value="1"/>
</dbReference>
<sequence>MRATWIRFSQNTQILCLIFCLCRYKSILKFTTVFLPCPLSEAQAITIQVARNNITAPVQGSALFSVDITCVGTPAIRWTFISVNRHQSIAAWMLGGDANVTQMYEGRVETHPNGSLTISDLRLQDSGYYTITVTETSGNSKDMYMVLSVTEVLYEDIQYITVFTIVLGTLAAFLMLCMWLLNKLYNLTNTWREQRCLPGNKLHLLSFTFTHLLLQPQMTVDQHVQSEYQTDTEPPMAAATTDSLNDAS</sequence>
<dbReference type="InterPro" id="IPR036179">
    <property type="entry name" value="Ig-like_dom_sf"/>
</dbReference>
<dbReference type="EMBL" id="JACTAM010000015">
    <property type="protein sequence ID" value="KAI2656624.1"/>
    <property type="molecule type" value="Genomic_DNA"/>
</dbReference>
<feature type="transmembrane region" description="Helical" evidence="6">
    <location>
        <begin position="159"/>
        <end position="181"/>
    </location>
</feature>
<dbReference type="InterPro" id="IPR015631">
    <property type="entry name" value="CD2/SLAM_rcpt"/>
</dbReference>
<comment type="caution">
    <text evidence="8">The sequence shown here is derived from an EMBL/GenBank/DDBJ whole genome shotgun (WGS) entry which is preliminary data.</text>
</comment>
<dbReference type="InterPro" id="IPR003599">
    <property type="entry name" value="Ig_sub"/>
</dbReference>
<keyword evidence="3 6" id="KW-0472">Membrane</keyword>
<dbReference type="PANTHER" id="PTHR12080">
    <property type="entry name" value="SIGNALING LYMPHOCYTIC ACTIVATION MOLECULE"/>
    <property type="match status" value="1"/>
</dbReference>
<evidence type="ECO:0000256" key="3">
    <source>
        <dbReference type="ARBA" id="ARBA00023136"/>
    </source>
</evidence>
<evidence type="ECO:0000256" key="5">
    <source>
        <dbReference type="SAM" id="MobiDB-lite"/>
    </source>
</evidence>
<feature type="domain" description="Immunoglobulin" evidence="7">
    <location>
        <begin position="55"/>
        <end position="150"/>
    </location>
</feature>
<dbReference type="SMART" id="SM00409">
    <property type="entry name" value="IG"/>
    <property type="match status" value="1"/>
</dbReference>
<evidence type="ECO:0000256" key="6">
    <source>
        <dbReference type="SAM" id="Phobius"/>
    </source>
</evidence>
<dbReference type="InterPro" id="IPR013106">
    <property type="entry name" value="Ig_V-set"/>
</dbReference>
<dbReference type="Gene3D" id="2.60.40.10">
    <property type="entry name" value="Immunoglobulins"/>
    <property type="match status" value="1"/>
</dbReference>
<organism evidence="8 9">
    <name type="scientific">Labeo rohita</name>
    <name type="common">Indian major carp</name>
    <name type="synonym">Cyprinus rohita</name>
    <dbReference type="NCBI Taxonomy" id="84645"/>
    <lineage>
        <taxon>Eukaryota</taxon>
        <taxon>Metazoa</taxon>
        <taxon>Chordata</taxon>
        <taxon>Craniata</taxon>
        <taxon>Vertebrata</taxon>
        <taxon>Euteleostomi</taxon>
        <taxon>Actinopterygii</taxon>
        <taxon>Neopterygii</taxon>
        <taxon>Teleostei</taxon>
        <taxon>Ostariophysi</taxon>
        <taxon>Cypriniformes</taxon>
        <taxon>Cyprinidae</taxon>
        <taxon>Labeoninae</taxon>
        <taxon>Labeonini</taxon>
        <taxon>Labeo</taxon>
    </lineage>
</organism>
<keyword evidence="6" id="KW-1133">Transmembrane helix</keyword>
<keyword evidence="4" id="KW-0325">Glycoprotein</keyword>
<name>A0ABQ8M1U3_LABRO</name>
<feature type="region of interest" description="Disordered" evidence="5">
    <location>
        <begin position="224"/>
        <end position="248"/>
    </location>
</feature>
<keyword evidence="2" id="KW-0732">Signal</keyword>
<dbReference type="PANTHER" id="PTHR12080:SF48">
    <property type="entry name" value="IMMUNOGLOBULIN SUBTYPE DOMAIN-CONTAINING PROTEIN"/>
    <property type="match status" value="1"/>
</dbReference>
<gene>
    <name evidence="8" type="ORF">H4Q32_029837</name>
</gene>
<proteinExistence type="predicted"/>
<evidence type="ECO:0000256" key="4">
    <source>
        <dbReference type="ARBA" id="ARBA00023180"/>
    </source>
</evidence>
<evidence type="ECO:0000313" key="8">
    <source>
        <dbReference type="EMBL" id="KAI2656624.1"/>
    </source>
</evidence>
<dbReference type="SUPFAM" id="SSF48726">
    <property type="entry name" value="Immunoglobulin"/>
    <property type="match status" value="1"/>
</dbReference>
<evidence type="ECO:0000256" key="2">
    <source>
        <dbReference type="ARBA" id="ARBA00022729"/>
    </source>
</evidence>
<reference evidence="8 9" key="1">
    <citation type="submission" date="2022-01" db="EMBL/GenBank/DDBJ databases">
        <title>A high-quality chromosome-level genome assembly of rohu carp, Labeo rohita.</title>
        <authorList>
            <person name="Arick M.A. II"/>
            <person name="Hsu C.-Y."/>
            <person name="Magbanua Z."/>
            <person name="Pechanova O."/>
            <person name="Grover C."/>
            <person name="Miller E."/>
            <person name="Thrash A."/>
            <person name="Ezzel L."/>
            <person name="Alam S."/>
            <person name="Benzie J."/>
            <person name="Hamilton M."/>
            <person name="Karsi A."/>
            <person name="Lawrence M.L."/>
            <person name="Peterson D.G."/>
        </authorList>
    </citation>
    <scope>NUCLEOTIDE SEQUENCE [LARGE SCALE GENOMIC DNA]</scope>
    <source>
        <strain evidence="9">BAU-BD-2019</strain>
        <tissue evidence="8">Blood</tissue>
    </source>
</reference>
<dbReference type="InterPro" id="IPR013783">
    <property type="entry name" value="Ig-like_fold"/>
</dbReference>
<evidence type="ECO:0000313" key="9">
    <source>
        <dbReference type="Proteomes" id="UP000830375"/>
    </source>
</evidence>
<keyword evidence="9" id="KW-1185">Reference proteome</keyword>
<evidence type="ECO:0000256" key="1">
    <source>
        <dbReference type="ARBA" id="ARBA00004370"/>
    </source>
</evidence>
<protein>
    <submittedName>
        <fullName evidence="8">V-set and transmembrane domain-containing protein 5</fullName>
    </submittedName>
</protein>
<comment type="subcellular location">
    <subcellularLocation>
        <location evidence="1">Membrane</location>
    </subcellularLocation>
</comment>